<dbReference type="EMBL" id="AACCXK010000006">
    <property type="protein sequence ID" value="EAK0452890.1"/>
    <property type="molecule type" value="Genomic_DNA"/>
</dbReference>
<feature type="transmembrane region" description="Helical" evidence="1">
    <location>
        <begin position="40"/>
        <end position="59"/>
    </location>
</feature>
<dbReference type="InterPro" id="IPR009936">
    <property type="entry name" value="DUF1468"/>
</dbReference>
<name>A0A5L4II49_CAMFE</name>
<gene>
    <name evidence="3" type="ORF">AAH17_04365</name>
</gene>
<evidence type="ECO:0000259" key="2">
    <source>
        <dbReference type="Pfam" id="PF07331"/>
    </source>
</evidence>
<keyword evidence="1" id="KW-0812">Transmembrane</keyword>
<keyword evidence="1" id="KW-0472">Membrane</keyword>
<feature type="transmembrane region" description="Helical" evidence="1">
    <location>
        <begin position="6"/>
        <end position="28"/>
    </location>
</feature>
<feature type="transmembrane region" description="Helical" evidence="1">
    <location>
        <begin position="71"/>
        <end position="98"/>
    </location>
</feature>
<sequence length="147" mass="16316">MTERLFGVFLFCTGIFVIYGAMSFNVAFSYDPLGPKTFPMLLGILLSILSVFIIIGPNKAEFANLSINLKLIYLVTLIVLYQLSFDFLGFLFATFILVSLISKIFKAKNIEAAICGILISITVYLVFKEVLNIPLPTGVIFENILGK</sequence>
<dbReference type="RefSeq" id="WP_152789326.1">
    <property type="nucleotide sequence ID" value="NZ_AACKKR020000027.1"/>
</dbReference>
<proteinExistence type="predicted"/>
<feature type="domain" description="DUF1468" evidence="2">
    <location>
        <begin position="5"/>
        <end position="136"/>
    </location>
</feature>
<evidence type="ECO:0000256" key="1">
    <source>
        <dbReference type="SAM" id="Phobius"/>
    </source>
</evidence>
<dbReference type="Pfam" id="PF07331">
    <property type="entry name" value="TctB"/>
    <property type="match status" value="1"/>
</dbReference>
<dbReference type="AlphaFoldDB" id="A0A5L4II49"/>
<keyword evidence="1" id="KW-1133">Transmembrane helix</keyword>
<evidence type="ECO:0000313" key="3">
    <source>
        <dbReference type="EMBL" id="EAK0452890.1"/>
    </source>
</evidence>
<reference evidence="3" key="1">
    <citation type="submission" date="2018-05" db="EMBL/GenBank/DDBJ databases">
        <authorList>
            <consortium name="PulseNet: The National Subtyping Network for Foodborne Disease Surveillance"/>
            <person name="Tarr C.L."/>
            <person name="Trees E."/>
            <person name="Katz L.S."/>
            <person name="Carleton-Romer H.A."/>
            <person name="Stroika S."/>
            <person name="Kucerova Z."/>
            <person name="Roache K.F."/>
            <person name="Sabol A.L."/>
            <person name="Besser J."/>
            <person name="Gerner-Smidt P."/>
        </authorList>
    </citation>
    <scope>NUCLEOTIDE SEQUENCE</scope>
    <source>
        <strain evidence="3">2014D-0197</strain>
    </source>
</reference>
<organism evidence="3">
    <name type="scientific">Campylobacter fetus</name>
    <dbReference type="NCBI Taxonomy" id="196"/>
    <lineage>
        <taxon>Bacteria</taxon>
        <taxon>Pseudomonadati</taxon>
        <taxon>Campylobacterota</taxon>
        <taxon>Epsilonproteobacteria</taxon>
        <taxon>Campylobacterales</taxon>
        <taxon>Campylobacteraceae</taxon>
        <taxon>Campylobacter</taxon>
    </lineage>
</organism>
<accession>A0A5L4II49</accession>
<comment type="caution">
    <text evidence="3">The sequence shown here is derived from an EMBL/GenBank/DDBJ whole genome shotgun (WGS) entry which is preliminary data.</text>
</comment>
<feature type="transmembrane region" description="Helical" evidence="1">
    <location>
        <begin position="110"/>
        <end position="127"/>
    </location>
</feature>
<protein>
    <submittedName>
        <fullName evidence="3">Tripartite tricarboxylate transporter TctB family protein</fullName>
    </submittedName>
</protein>